<keyword evidence="2 4" id="KW-0378">Hydrolase</keyword>
<keyword evidence="4" id="KW-0347">Helicase</keyword>
<comment type="similarity">
    <text evidence="4">Belongs to the DEAD box helicase family.</text>
</comment>
<evidence type="ECO:0000256" key="2">
    <source>
        <dbReference type="ARBA" id="ARBA00022801"/>
    </source>
</evidence>
<evidence type="ECO:0000313" key="6">
    <source>
        <dbReference type="EMBL" id="KAJ9580891.1"/>
    </source>
</evidence>
<evidence type="ECO:0000313" key="7">
    <source>
        <dbReference type="Proteomes" id="UP001233999"/>
    </source>
</evidence>
<dbReference type="GO" id="GO:0003724">
    <property type="term" value="F:RNA helicase activity"/>
    <property type="evidence" value="ECO:0007669"/>
    <property type="project" value="UniProtKB-EC"/>
</dbReference>
<dbReference type="EC" id="3.6.4.13" evidence="4"/>
<comment type="domain">
    <text evidence="4">The Q motif is unique to and characteristic of the DEAD box family of RNA helicases and controls ATP binding and hydrolysis.</text>
</comment>
<dbReference type="InterPro" id="IPR027417">
    <property type="entry name" value="P-loop_NTPase"/>
</dbReference>
<dbReference type="SUPFAM" id="SSF52540">
    <property type="entry name" value="P-loop containing nucleoside triphosphate hydrolases"/>
    <property type="match status" value="1"/>
</dbReference>
<dbReference type="Proteomes" id="UP001233999">
    <property type="component" value="Unassembled WGS sequence"/>
</dbReference>
<evidence type="ECO:0000256" key="4">
    <source>
        <dbReference type="RuleBase" id="RU365068"/>
    </source>
</evidence>
<comment type="catalytic activity">
    <reaction evidence="4">
        <text>ATP + H2O = ADP + phosphate + H(+)</text>
        <dbReference type="Rhea" id="RHEA:13065"/>
        <dbReference type="ChEBI" id="CHEBI:15377"/>
        <dbReference type="ChEBI" id="CHEBI:15378"/>
        <dbReference type="ChEBI" id="CHEBI:30616"/>
        <dbReference type="ChEBI" id="CHEBI:43474"/>
        <dbReference type="ChEBI" id="CHEBI:456216"/>
        <dbReference type="EC" id="3.6.4.13"/>
    </reaction>
</comment>
<protein>
    <recommendedName>
        <fullName evidence="4">ATP-dependent RNA helicase</fullName>
        <ecNumber evidence="4">3.6.4.13</ecNumber>
    </recommendedName>
</protein>
<dbReference type="PANTHER" id="PTHR24031">
    <property type="entry name" value="RNA HELICASE"/>
    <property type="match status" value="1"/>
</dbReference>
<name>A0AAD7ZI83_DIPPU</name>
<dbReference type="AlphaFoldDB" id="A0AAD7ZI83"/>
<dbReference type="GO" id="GO:0016787">
    <property type="term" value="F:hydrolase activity"/>
    <property type="evidence" value="ECO:0007669"/>
    <property type="project" value="UniProtKB-KW"/>
</dbReference>
<keyword evidence="4" id="KW-0694">RNA-binding</keyword>
<reference evidence="6" key="1">
    <citation type="journal article" date="2023" name="IScience">
        <title>Live-bearing cockroach genome reveals convergent evolutionary mechanisms linked to viviparity in insects and beyond.</title>
        <authorList>
            <person name="Fouks B."/>
            <person name="Harrison M.C."/>
            <person name="Mikhailova A.A."/>
            <person name="Marchal E."/>
            <person name="English S."/>
            <person name="Carruthers M."/>
            <person name="Jennings E.C."/>
            <person name="Chiamaka E.L."/>
            <person name="Frigard R.A."/>
            <person name="Pippel M."/>
            <person name="Attardo G.M."/>
            <person name="Benoit J.B."/>
            <person name="Bornberg-Bauer E."/>
            <person name="Tobe S.S."/>
        </authorList>
    </citation>
    <scope>NUCLEOTIDE SEQUENCE</scope>
    <source>
        <strain evidence="6">Stay&amp;Tobe</strain>
    </source>
</reference>
<dbReference type="InterPro" id="IPR011545">
    <property type="entry name" value="DEAD/DEAH_box_helicase_dom"/>
</dbReference>
<dbReference type="PROSITE" id="PS51192">
    <property type="entry name" value="HELICASE_ATP_BIND_1"/>
    <property type="match status" value="1"/>
</dbReference>
<keyword evidence="1 4" id="KW-0547">Nucleotide-binding</keyword>
<reference evidence="6" key="2">
    <citation type="submission" date="2023-05" db="EMBL/GenBank/DDBJ databases">
        <authorList>
            <person name="Fouks B."/>
        </authorList>
    </citation>
    <scope>NUCLEOTIDE SEQUENCE</scope>
    <source>
        <strain evidence="6">Stay&amp;Tobe</strain>
        <tissue evidence="6">Testes</tissue>
    </source>
</reference>
<evidence type="ECO:0000256" key="1">
    <source>
        <dbReference type="ARBA" id="ARBA00022741"/>
    </source>
</evidence>
<keyword evidence="7" id="KW-1185">Reference proteome</keyword>
<comment type="caution">
    <text evidence="6">The sequence shown here is derived from an EMBL/GenBank/DDBJ whole genome shotgun (WGS) entry which is preliminary data.</text>
</comment>
<dbReference type="GO" id="GO:0003723">
    <property type="term" value="F:RNA binding"/>
    <property type="evidence" value="ECO:0007669"/>
    <property type="project" value="UniProtKB-UniRule"/>
</dbReference>
<dbReference type="Gene3D" id="3.40.50.300">
    <property type="entry name" value="P-loop containing nucleotide triphosphate hydrolases"/>
    <property type="match status" value="1"/>
</dbReference>
<dbReference type="Pfam" id="PF00270">
    <property type="entry name" value="DEAD"/>
    <property type="match status" value="1"/>
</dbReference>
<evidence type="ECO:0000259" key="5">
    <source>
        <dbReference type="PROSITE" id="PS51192"/>
    </source>
</evidence>
<dbReference type="GO" id="GO:0005524">
    <property type="term" value="F:ATP binding"/>
    <property type="evidence" value="ECO:0007669"/>
    <property type="project" value="UniProtKB-UniRule"/>
</dbReference>
<sequence length="227" mass="25982">MSDSKLYALILTPTRELAIQINNHLKAAAKYTGIKIAVVIGGMSIQKQERLLNQRPEIVVATPGRLWEMIENGNHHLSQVGSIRYLAIDETDRMLEKGHFQELQNLLELINVDEKIKKKRQNFVFSATLTMVHDPPKHLKLQKKKLKITPGQKLQSIMTALGITNPKVIDITSESGTARTLTEARILCTLEEKDFYLYYFLQRHPGRTLIFCKALAAYVDWHICLLY</sequence>
<dbReference type="InterPro" id="IPR014001">
    <property type="entry name" value="Helicase_ATP-bd"/>
</dbReference>
<dbReference type="SMART" id="SM00487">
    <property type="entry name" value="DEXDc"/>
    <property type="match status" value="1"/>
</dbReference>
<keyword evidence="3 4" id="KW-0067">ATP-binding</keyword>
<comment type="function">
    <text evidence="4">RNA helicase.</text>
</comment>
<proteinExistence type="inferred from homology"/>
<evidence type="ECO:0000256" key="3">
    <source>
        <dbReference type="ARBA" id="ARBA00022840"/>
    </source>
</evidence>
<organism evidence="6 7">
    <name type="scientific">Diploptera punctata</name>
    <name type="common">Pacific beetle cockroach</name>
    <dbReference type="NCBI Taxonomy" id="6984"/>
    <lineage>
        <taxon>Eukaryota</taxon>
        <taxon>Metazoa</taxon>
        <taxon>Ecdysozoa</taxon>
        <taxon>Arthropoda</taxon>
        <taxon>Hexapoda</taxon>
        <taxon>Insecta</taxon>
        <taxon>Pterygota</taxon>
        <taxon>Neoptera</taxon>
        <taxon>Polyneoptera</taxon>
        <taxon>Dictyoptera</taxon>
        <taxon>Blattodea</taxon>
        <taxon>Blaberoidea</taxon>
        <taxon>Blaberidae</taxon>
        <taxon>Diplopterinae</taxon>
        <taxon>Diploptera</taxon>
    </lineage>
</organism>
<feature type="domain" description="Helicase ATP-binding" evidence="5">
    <location>
        <begin position="1"/>
        <end position="147"/>
    </location>
</feature>
<accession>A0AAD7ZI83</accession>
<dbReference type="EMBL" id="JASPKZ010008108">
    <property type="protein sequence ID" value="KAJ9580891.1"/>
    <property type="molecule type" value="Genomic_DNA"/>
</dbReference>
<gene>
    <name evidence="6" type="ORF">L9F63_023936</name>
</gene>